<dbReference type="Proteomes" id="UP000247118">
    <property type="component" value="Chromosome"/>
</dbReference>
<keyword evidence="1" id="KW-0479">Metal-binding</keyword>
<evidence type="ECO:0000313" key="4">
    <source>
        <dbReference type="Proteomes" id="UP000247118"/>
    </source>
</evidence>
<dbReference type="Pfam" id="PF13468">
    <property type="entry name" value="Glyoxalase_3"/>
    <property type="match status" value="1"/>
</dbReference>
<dbReference type="InterPro" id="IPR029068">
    <property type="entry name" value="Glyas_Bleomycin-R_OHBP_Dase"/>
</dbReference>
<dbReference type="InterPro" id="IPR037523">
    <property type="entry name" value="VOC_core"/>
</dbReference>
<evidence type="ECO:0000259" key="2">
    <source>
        <dbReference type="PROSITE" id="PS51819"/>
    </source>
</evidence>
<protein>
    <recommendedName>
        <fullName evidence="2">VOC domain-containing protein</fullName>
    </recommendedName>
</protein>
<feature type="domain" description="VOC" evidence="2">
    <location>
        <begin position="41"/>
        <end position="186"/>
    </location>
</feature>
<dbReference type="PROSITE" id="PS51819">
    <property type="entry name" value="VOC"/>
    <property type="match status" value="1"/>
</dbReference>
<dbReference type="InterPro" id="IPR051785">
    <property type="entry name" value="MMCE/EMCE_epimerase"/>
</dbReference>
<dbReference type="PANTHER" id="PTHR43048:SF6">
    <property type="entry name" value="BLR8189 PROTEIN"/>
    <property type="match status" value="1"/>
</dbReference>
<dbReference type="AlphaFoldDB" id="A0AAD0K4H1"/>
<dbReference type="GO" id="GO:0046872">
    <property type="term" value="F:metal ion binding"/>
    <property type="evidence" value="ECO:0007669"/>
    <property type="project" value="UniProtKB-KW"/>
</dbReference>
<dbReference type="GO" id="GO:0046491">
    <property type="term" value="P:L-methylmalonyl-CoA metabolic process"/>
    <property type="evidence" value="ECO:0007669"/>
    <property type="project" value="TreeGrafter"/>
</dbReference>
<name>A0AAD0K4H1_9ACTN</name>
<dbReference type="PANTHER" id="PTHR43048">
    <property type="entry name" value="METHYLMALONYL-COA EPIMERASE"/>
    <property type="match status" value="1"/>
</dbReference>
<dbReference type="Gene3D" id="3.10.180.10">
    <property type="entry name" value="2,3-Dihydroxybiphenyl 1,2-Dioxygenase, domain 1"/>
    <property type="match status" value="1"/>
</dbReference>
<accession>A0AAD0K4H1</accession>
<organism evidence="3 4">
    <name type="scientific">Gordonia terrae</name>
    <dbReference type="NCBI Taxonomy" id="2055"/>
    <lineage>
        <taxon>Bacteria</taxon>
        <taxon>Bacillati</taxon>
        <taxon>Actinomycetota</taxon>
        <taxon>Actinomycetes</taxon>
        <taxon>Mycobacteriales</taxon>
        <taxon>Gordoniaceae</taxon>
        <taxon>Gordonia</taxon>
    </lineage>
</organism>
<dbReference type="SUPFAM" id="SSF54593">
    <property type="entry name" value="Glyoxalase/Bleomycin resistance protein/Dihydroxybiphenyl dioxygenase"/>
    <property type="match status" value="1"/>
</dbReference>
<gene>
    <name evidence="3" type="ORF">DLJ61_04650</name>
</gene>
<evidence type="ECO:0000313" key="3">
    <source>
        <dbReference type="EMBL" id="AWO82923.1"/>
    </source>
</evidence>
<dbReference type="GO" id="GO:0004493">
    <property type="term" value="F:methylmalonyl-CoA epimerase activity"/>
    <property type="evidence" value="ECO:0007669"/>
    <property type="project" value="TreeGrafter"/>
</dbReference>
<dbReference type="InterPro" id="IPR025870">
    <property type="entry name" value="Glyoxalase-like_dom"/>
</dbReference>
<proteinExistence type="predicted"/>
<dbReference type="EMBL" id="CP029604">
    <property type="protein sequence ID" value="AWO82923.1"/>
    <property type="molecule type" value="Genomic_DNA"/>
</dbReference>
<sequence>MKPPLDSHALSYLESPNLCSLVPPTRTRLLQEHTVITVKRAFDHVGLAVPDLEKAVAFFVDALGFDVVIEAGPYDDFGYVWPGEDGPERGTLRQANLVLGDSFNLELLEYTNRQMRLPDAAPRPADPGGWHLCLHVDDIETAGAELTARADTEAISEIIREQDDMDGLKWAYFRTDWGLVLELIQWQPGMPYERKTHHRMALPRFA</sequence>
<evidence type="ECO:0000256" key="1">
    <source>
        <dbReference type="ARBA" id="ARBA00022723"/>
    </source>
</evidence>
<reference evidence="3 4" key="1">
    <citation type="submission" date="2018-05" db="EMBL/GenBank/DDBJ databases">
        <title>Complete genome sequence of Gordonia terrae NRRL B-16283.</title>
        <authorList>
            <person name="Garlena R.A."/>
            <person name="Russell D.A."/>
            <person name="Hatfull G.F."/>
        </authorList>
    </citation>
    <scope>NUCLEOTIDE SEQUENCE [LARGE SCALE GENOMIC DNA]</scope>
    <source>
        <strain evidence="3 4">NRRL B-16283</strain>
    </source>
</reference>